<accession>A0AAD5E2M4</accession>
<feature type="compositionally biased region" description="Basic and acidic residues" evidence="1">
    <location>
        <begin position="33"/>
        <end position="43"/>
    </location>
</feature>
<feature type="region of interest" description="Disordered" evidence="1">
    <location>
        <begin position="1"/>
        <end position="43"/>
    </location>
</feature>
<evidence type="ECO:0000313" key="3">
    <source>
        <dbReference type="Proteomes" id="UP001206595"/>
    </source>
</evidence>
<feature type="compositionally biased region" description="Polar residues" evidence="1">
    <location>
        <begin position="228"/>
        <end position="245"/>
    </location>
</feature>
<dbReference type="Proteomes" id="UP001206595">
    <property type="component" value="Unassembled WGS sequence"/>
</dbReference>
<reference evidence="2" key="1">
    <citation type="submission" date="2021-06" db="EMBL/GenBank/DDBJ databases">
        <authorList>
            <consortium name="DOE Joint Genome Institute"/>
            <person name="Mondo S.J."/>
            <person name="Amses K.R."/>
            <person name="Simmons D.R."/>
            <person name="Longcore J.E."/>
            <person name="Seto K."/>
            <person name="Alves G.H."/>
            <person name="Bonds A.E."/>
            <person name="Quandt C.A."/>
            <person name="Davis W.J."/>
            <person name="Chang Y."/>
            <person name="Letcher P.M."/>
            <person name="Powell M.J."/>
            <person name="Kuo A."/>
            <person name="Labutti K."/>
            <person name="Pangilinan J."/>
            <person name="Andreopoulos W."/>
            <person name="Tritt A."/>
            <person name="Riley R."/>
            <person name="Hundley H."/>
            <person name="Johnson J."/>
            <person name="Lipzen A."/>
            <person name="Barry K."/>
            <person name="Berbee M.L."/>
            <person name="Buchler N.E."/>
            <person name="Grigoriev I.V."/>
            <person name="Spatafora J.W."/>
            <person name="Stajich J.E."/>
            <person name="James T.Y."/>
        </authorList>
    </citation>
    <scope>NUCLEOTIDE SEQUENCE</scope>
    <source>
        <strain evidence="2">AG</strain>
    </source>
</reference>
<gene>
    <name evidence="2" type="ORF">K450DRAFT_258664</name>
</gene>
<comment type="caution">
    <text evidence="2">The sequence shown here is derived from an EMBL/GenBank/DDBJ whole genome shotgun (WGS) entry which is preliminary data.</text>
</comment>
<feature type="region of interest" description="Disordered" evidence="1">
    <location>
        <begin position="61"/>
        <end position="81"/>
    </location>
</feature>
<organism evidence="2 3">
    <name type="scientific">Umbelopsis ramanniana AG</name>
    <dbReference type="NCBI Taxonomy" id="1314678"/>
    <lineage>
        <taxon>Eukaryota</taxon>
        <taxon>Fungi</taxon>
        <taxon>Fungi incertae sedis</taxon>
        <taxon>Mucoromycota</taxon>
        <taxon>Mucoromycotina</taxon>
        <taxon>Umbelopsidomycetes</taxon>
        <taxon>Umbelopsidales</taxon>
        <taxon>Umbelopsidaceae</taxon>
        <taxon>Umbelopsis</taxon>
    </lineage>
</organism>
<feature type="compositionally biased region" description="Polar residues" evidence="1">
    <location>
        <begin position="1"/>
        <end position="10"/>
    </location>
</feature>
<proteinExistence type="predicted"/>
<sequence length="350" mass="39402">MAKGESTLSTRYRLRKKPETGGSLKSDLQSPKIDQKQHFKSTPERITQAVVKKKNNIKNNIKTANANDRPIASLPQQNEKPAVAAMDKYVIRRREEVTTISPKDAEEKHAVLPPTTVINASADILSTASPSGGDSGQLISDESSNRKHALASDEERDDVNNDLNHHSKFRKVSPETTVIQDDEDVQENTQDPLTPKSQTSDQEPSYAPSNRMSSPTIPQQKLPISPARTPTKTTRSTNLIQTSPASPVRFRKPQTENESDPGLTNLMYRLRQDRSGLKLPDKYEALERIQYALDHTILFATAQNSICHFHKIRKPVENMSRRLVSFAFCSFRASTFVNHSFFHRFAERLT</sequence>
<feature type="region of interest" description="Disordered" evidence="1">
    <location>
        <begin position="122"/>
        <end position="262"/>
    </location>
</feature>
<feature type="compositionally biased region" description="Polar residues" evidence="1">
    <location>
        <begin position="122"/>
        <end position="142"/>
    </location>
</feature>
<dbReference type="EMBL" id="MU620963">
    <property type="protein sequence ID" value="KAI8576053.1"/>
    <property type="molecule type" value="Genomic_DNA"/>
</dbReference>
<evidence type="ECO:0000256" key="1">
    <source>
        <dbReference type="SAM" id="MobiDB-lite"/>
    </source>
</evidence>
<dbReference type="AlphaFoldDB" id="A0AAD5E2M4"/>
<keyword evidence="3" id="KW-1185">Reference proteome</keyword>
<evidence type="ECO:0000313" key="2">
    <source>
        <dbReference type="EMBL" id="KAI8576053.1"/>
    </source>
</evidence>
<protein>
    <submittedName>
        <fullName evidence="2">Uncharacterized protein</fullName>
    </submittedName>
</protein>
<dbReference type="SUPFAM" id="SSF46785">
    <property type="entry name" value="Winged helix' DNA-binding domain"/>
    <property type="match status" value="1"/>
</dbReference>
<name>A0AAD5E2M4_UMBRA</name>
<reference evidence="2" key="2">
    <citation type="journal article" date="2022" name="Proc. Natl. Acad. Sci. U.S.A.">
        <title>Diploid-dominant life cycles characterize the early evolution of Fungi.</title>
        <authorList>
            <person name="Amses K.R."/>
            <person name="Simmons D.R."/>
            <person name="Longcore J.E."/>
            <person name="Mondo S.J."/>
            <person name="Seto K."/>
            <person name="Jeronimo G.H."/>
            <person name="Bonds A.E."/>
            <person name="Quandt C.A."/>
            <person name="Davis W.J."/>
            <person name="Chang Y."/>
            <person name="Federici B.A."/>
            <person name="Kuo A."/>
            <person name="LaButti K."/>
            <person name="Pangilinan J."/>
            <person name="Andreopoulos W."/>
            <person name="Tritt A."/>
            <person name="Riley R."/>
            <person name="Hundley H."/>
            <person name="Johnson J."/>
            <person name="Lipzen A."/>
            <person name="Barry K."/>
            <person name="Lang B.F."/>
            <person name="Cuomo C.A."/>
            <person name="Buchler N.E."/>
            <person name="Grigoriev I.V."/>
            <person name="Spatafora J.W."/>
            <person name="Stajich J.E."/>
            <person name="James T.Y."/>
        </authorList>
    </citation>
    <scope>NUCLEOTIDE SEQUENCE</scope>
    <source>
        <strain evidence="2">AG</strain>
    </source>
</reference>
<feature type="compositionally biased region" description="Polar residues" evidence="1">
    <location>
        <begin position="187"/>
        <end position="219"/>
    </location>
</feature>
<dbReference type="GeneID" id="75917226"/>
<dbReference type="InterPro" id="IPR036390">
    <property type="entry name" value="WH_DNA-bd_sf"/>
</dbReference>
<dbReference type="RefSeq" id="XP_051441057.1">
    <property type="nucleotide sequence ID" value="XM_051591883.1"/>
</dbReference>